<accession>A0AAD4SZM6</accession>
<reference evidence="8" key="1">
    <citation type="submission" date="2022-04" db="EMBL/GenBank/DDBJ databases">
        <title>A functionally conserved STORR gene fusion in Papaver species that diverged 16.8 million years ago.</title>
        <authorList>
            <person name="Catania T."/>
        </authorList>
    </citation>
    <scope>NUCLEOTIDE SEQUENCE</scope>
    <source>
        <strain evidence="8">S-188037</strain>
    </source>
</reference>
<dbReference type="GO" id="GO:0022857">
    <property type="term" value="F:transmembrane transporter activity"/>
    <property type="evidence" value="ECO:0007669"/>
    <property type="project" value="InterPro"/>
</dbReference>
<dbReference type="InterPro" id="IPR000620">
    <property type="entry name" value="EamA_dom"/>
</dbReference>
<protein>
    <recommendedName>
        <fullName evidence="6">WAT1-related protein</fullName>
    </recommendedName>
</protein>
<feature type="transmembrane region" description="Helical" evidence="6">
    <location>
        <begin position="256"/>
        <end position="277"/>
    </location>
</feature>
<name>A0AAD4SZM6_9MAGN</name>
<feature type="transmembrane region" description="Helical" evidence="6">
    <location>
        <begin position="311"/>
        <end position="329"/>
    </location>
</feature>
<proteinExistence type="inferred from homology"/>
<sequence>MEICCSLQSMVNKIGPHGSLILVQIITASYVVLSKVIMVQGISSTVFLVYQFILATLFMGFLALIFERKKMPPLTKQILGGIFLLALIGVTIAQIMLATALYFISSTIESSVLNMIPAITFVLSLITRQEKLQLHTLWGIGKIFGTLLSISGALVLMFWRGGSLTETVKSPSPNDFISIGMGISLSTTTVGLVMVVIGVLAFSTWILMLETMTRRYPAELSMTTIMFLFATLQTGIVAIILNREASQWQLKWDLELLDIVVGGALNSGLANFFVAWCAGLKGPVFVASFAPLGLLFTTILETIFLGQTMGTGSIFGSVMIIVGLYIYLLSKAQEEKYQILIEAGDLDDQMTSSLLQNNQIQQC</sequence>
<evidence type="ECO:0000313" key="9">
    <source>
        <dbReference type="Proteomes" id="UP001202328"/>
    </source>
</evidence>
<keyword evidence="3 6" id="KW-0812">Transmembrane</keyword>
<feature type="transmembrane region" description="Helical" evidence="6">
    <location>
        <begin position="179"/>
        <end position="208"/>
    </location>
</feature>
<feature type="transmembrane region" description="Helical" evidence="6">
    <location>
        <begin position="139"/>
        <end position="159"/>
    </location>
</feature>
<dbReference type="AlphaFoldDB" id="A0AAD4SZM6"/>
<evidence type="ECO:0000256" key="1">
    <source>
        <dbReference type="ARBA" id="ARBA00004141"/>
    </source>
</evidence>
<dbReference type="InterPro" id="IPR037185">
    <property type="entry name" value="EmrE-like"/>
</dbReference>
<dbReference type="SUPFAM" id="SSF103481">
    <property type="entry name" value="Multidrug resistance efflux transporter EmrE"/>
    <property type="match status" value="2"/>
</dbReference>
<feature type="transmembrane region" description="Helical" evidence="6">
    <location>
        <begin position="220"/>
        <end position="241"/>
    </location>
</feature>
<dbReference type="Proteomes" id="UP001202328">
    <property type="component" value="Unassembled WGS sequence"/>
</dbReference>
<feature type="transmembrane region" description="Helical" evidence="6">
    <location>
        <begin position="20"/>
        <end position="42"/>
    </location>
</feature>
<evidence type="ECO:0000256" key="5">
    <source>
        <dbReference type="ARBA" id="ARBA00023136"/>
    </source>
</evidence>
<comment type="caution">
    <text evidence="8">The sequence shown here is derived from an EMBL/GenBank/DDBJ whole genome shotgun (WGS) entry which is preliminary data.</text>
</comment>
<evidence type="ECO:0000256" key="4">
    <source>
        <dbReference type="ARBA" id="ARBA00022989"/>
    </source>
</evidence>
<organism evidence="8 9">
    <name type="scientific">Papaver atlanticum</name>
    <dbReference type="NCBI Taxonomy" id="357466"/>
    <lineage>
        <taxon>Eukaryota</taxon>
        <taxon>Viridiplantae</taxon>
        <taxon>Streptophyta</taxon>
        <taxon>Embryophyta</taxon>
        <taxon>Tracheophyta</taxon>
        <taxon>Spermatophyta</taxon>
        <taxon>Magnoliopsida</taxon>
        <taxon>Ranunculales</taxon>
        <taxon>Papaveraceae</taxon>
        <taxon>Papaveroideae</taxon>
        <taxon>Papaver</taxon>
    </lineage>
</organism>
<dbReference type="Pfam" id="PF00892">
    <property type="entry name" value="EamA"/>
    <property type="match status" value="2"/>
</dbReference>
<feature type="transmembrane region" description="Helical" evidence="6">
    <location>
        <begin position="284"/>
        <end position="305"/>
    </location>
</feature>
<comment type="subcellular location">
    <subcellularLocation>
        <location evidence="1 6">Membrane</location>
        <topology evidence="1 6">Multi-pass membrane protein</topology>
    </subcellularLocation>
</comment>
<dbReference type="PANTHER" id="PTHR31218">
    <property type="entry name" value="WAT1-RELATED PROTEIN"/>
    <property type="match status" value="1"/>
</dbReference>
<feature type="transmembrane region" description="Helical" evidence="6">
    <location>
        <begin position="78"/>
        <end position="104"/>
    </location>
</feature>
<evidence type="ECO:0000256" key="6">
    <source>
        <dbReference type="RuleBase" id="RU363077"/>
    </source>
</evidence>
<keyword evidence="4 6" id="KW-1133">Transmembrane helix</keyword>
<evidence type="ECO:0000256" key="2">
    <source>
        <dbReference type="ARBA" id="ARBA00007635"/>
    </source>
</evidence>
<feature type="transmembrane region" description="Helical" evidence="6">
    <location>
        <begin position="110"/>
        <end position="127"/>
    </location>
</feature>
<keyword evidence="5 6" id="KW-0472">Membrane</keyword>
<feature type="domain" description="EamA" evidence="7">
    <location>
        <begin position="20"/>
        <end position="150"/>
    </location>
</feature>
<feature type="domain" description="EamA" evidence="7">
    <location>
        <begin position="190"/>
        <end position="328"/>
    </location>
</feature>
<evidence type="ECO:0000256" key="3">
    <source>
        <dbReference type="ARBA" id="ARBA00022692"/>
    </source>
</evidence>
<dbReference type="InterPro" id="IPR030184">
    <property type="entry name" value="WAT1-related"/>
</dbReference>
<keyword evidence="9" id="KW-1185">Reference proteome</keyword>
<dbReference type="EMBL" id="JAJJMB010007708">
    <property type="protein sequence ID" value="KAI3928225.1"/>
    <property type="molecule type" value="Genomic_DNA"/>
</dbReference>
<evidence type="ECO:0000313" key="8">
    <source>
        <dbReference type="EMBL" id="KAI3928225.1"/>
    </source>
</evidence>
<gene>
    <name evidence="8" type="ORF">MKW98_023826</name>
</gene>
<comment type="similarity">
    <text evidence="2 6">Belongs to the drug/metabolite transporter (DMT) superfamily. Plant drug/metabolite exporter (P-DME) (TC 2.A.7.4) family.</text>
</comment>
<feature type="transmembrane region" description="Helical" evidence="6">
    <location>
        <begin position="48"/>
        <end position="66"/>
    </location>
</feature>
<dbReference type="GO" id="GO:0016020">
    <property type="term" value="C:membrane"/>
    <property type="evidence" value="ECO:0007669"/>
    <property type="project" value="UniProtKB-SubCell"/>
</dbReference>
<evidence type="ECO:0000259" key="7">
    <source>
        <dbReference type="Pfam" id="PF00892"/>
    </source>
</evidence>